<protein>
    <submittedName>
        <fullName evidence="1">Uncharacterized protein</fullName>
    </submittedName>
</protein>
<comment type="caution">
    <text evidence="1">The sequence shown here is derived from an EMBL/GenBank/DDBJ whole genome shotgun (WGS) entry which is preliminary data.</text>
</comment>
<keyword evidence="2" id="KW-1185">Reference proteome</keyword>
<name>A0AA38SUE1_9ASTR</name>
<gene>
    <name evidence="1" type="ORF">OSB04_032115</name>
</gene>
<reference evidence="1" key="1">
    <citation type="submission" date="2023-03" db="EMBL/GenBank/DDBJ databases">
        <title>Chromosome-scale reference genome and RAD-based genetic map of yellow starthistle (Centaurea solstitialis) reveal putative structural variation and QTLs associated with invader traits.</title>
        <authorList>
            <person name="Reatini B."/>
            <person name="Cang F.A."/>
            <person name="Jiang Q."/>
            <person name="Mckibben M.T.W."/>
            <person name="Barker M.S."/>
            <person name="Rieseberg L.H."/>
            <person name="Dlugosch K.M."/>
        </authorList>
    </citation>
    <scope>NUCLEOTIDE SEQUENCE</scope>
    <source>
        <strain evidence="1">CAN-66</strain>
        <tissue evidence="1">Leaf</tissue>
    </source>
</reference>
<dbReference type="EMBL" id="JARYMX010000008">
    <property type="protein sequence ID" value="KAJ9539382.1"/>
    <property type="molecule type" value="Genomic_DNA"/>
</dbReference>
<organism evidence="1 2">
    <name type="scientific">Centaurea solstitialis</name>
    <name type="common">yellow star-thistle</name>
    <dbReference type="NCBI Taxonomy" id="347529"/>
    <lineage>
        <taxon>Eukaryota</taxon>
        <taxon>Viridiplantae</taxon>
        <taxon>Streptophyta</taxon>
        <taxon>Embryophyta</taxon>
        <taxon>Tracheophyta</taxon>
        <taxon>Spermatophyta</taxon>
        <taxon>Magnoliopsida</taxon>
        <taxon>eudicotyledons</taxon>
        <taxon>Gunneridae</taxon>
        <taxon>Pentapetalae</taxon>
        <taxon>asterids</taxon>
        <taxon>campanulids</taxon>
        <taxon>Asterales</taxon>
        <taxon>Asteraceae</taxon>
        <taxon>Carduoideae</taxon>
        <taxon>Cardueae</taxon>
        <taxon>Centaureinae</taxon>
        <taxon>Centaurea</taxon>
    </lineage>
</organism>
<proteinExistence type="predicted"/>
<dbReference type="Pfam" id="PF02992">
    <property type="entry name" value="Transposase_21"/>
    <property type="match status" value="1"/>
</dbReference>
<sequence>MKKEFNILTMLISGPKSPGKCLNVFMRPLIDELKVLWETGFPTWDRYGGEYFMMKAAVMWTISDFPGLGMLGGIQTKGYTACPICLDDTDAKFSHGRMSYMEARRWLNMNHEFRVQGRNFNGKEEFLLGLCARQTLVGHTAARQNENVWIT</sequence>
<accession>A0AA38SUE1</accession>
<dbReference type="PANTHER" id="PTHR10775">
    <property type="entry name" value="OS08G0208400 PROTEIN"/>
    <property type="match status" value="1"/>
</dbReference>
<dbReference type="AlphaFoldDB" id="A0AA38SUE1"/>
<dbReference type="PANTHER" id="PTHR10775:SF185">
    <property type="entry name" value="OS08G0208400 PROTEIN"/>
    <property type="match status" value="1"/>
</dbReference>
<evidence type="ECO:0000313" key="1">
    <source>
        <dbReference type="EMBL" id="KAJ9539382.1"/>
    </source>
</evidence>
<dbReference type="InterPro" id="IPR004242">
    <property type="entry name" value="Transposase_21"/>
</dbReference>
<evidence type="ECO:0000313" key="2">
    <source>
        <dbReference type="Proteomes" id="UP001172457"/>
    </source>
</evidence>
<dbReference type="Proteomes" id="UP001172457">
    <property type="component" value="Chromosome 8"/>
</dbReference>